<dbReference type="EMBL" id="FMCV01000016">
    <property type="protein sequence ID" value="SCF30855.1"/>
    <property type="molecule type" value="Genomic_DNA"/>
</dbReference>
<name>A0A1C4ZD91_9ACTN</name>
<accession>A0A1C4ZD91</accession>
<keyword evidence="5" id="KW-1185">Reference proteome</keyword>
<dbReference type="PANTHER" id="PTHR45947:SF3">
    <property type="entry name" value="SULFOQUINOVOSYL TRANSFERASE SQD2"/>
    <property type="match status" value="1"/>
</dbReference>
<dbReference type="CDD" id="cd03794">
    <property type="entry name" value="GT4_WbuB-like"/>
    <property type="match status" value="1"/>
</dbReference>
<evidence type="ECO:0000259" key="3">
    <source>
        <dbReference type="Pfam" id="PF13579"/>
    </source>
</evidence>
<organism evidence="4 5">
    <name type="scientific">Micromonospora marina</name>
    <dbReference type="NCBI Taxonomy" id="307120"/>
    <lineage>
        <taxon>Bacteria</taxon>
        <taxon>Bacillati</taxon>
        <taxon>Actinomycetota</taxon>
        <taxon>Actinomycetes</taxon>
        <taxon>Micromonosporales</taxon>
        <taxon>Micromonosporaceae</taxon>
        <taxon>Micromonospora</taxon>
    </lineage>
</organism>
<proteinExistence type="predicted"/>
<dbReference type="InterPro" id="IPR050194">
    <property type="entry name" value="Glycosyltransferase_grp1"/>
</dbReference>
<evidence type="ECO:0000256" key="2">
    <source>
        <dbReference type="ARBA" id="ARBA00022679"/>
    </source>
</evidence>
<dbReference type="Pfam" id="PF13579">
    <property type="entry name" value="Glyco_trans_4_4"/>
    <property type="match status" value="1"/>
</dbReference>
<dbReference type="SUPFAM" id="SSF53756">
    <property type="entry name" value="UDP-Glycosyltransferase/glycogen phosphorylase"/>
    <property type="match status" value="1"/>
</dbReference>
<dbReference type="RefSeq" id="WP_018787767.1">
    <property type="nucleotide sequence ID" value="NZ_FMCV01000016.1"/>
</dbReference>
<evidence type="ECO:0000256" key="1">
    <source>
        <dbReference type="ARBA" id="ARBA00022676"/>
    </source>
</evidence>
<evidence type="ECO:0000313" key="4">
    <source>
        <dbReference type="EMBL" id="SCF30855.1"/>
    </source>
</evidence>
<keyword evidence="1" id="KW-0328">Glycosyltransferase</keyword>
<dbReference type="Gene3D" id="3.40.50.2000">
    <property type="entry name" value="Glycogen Phosphorylase B"/>
    <property type="match status" value="2"/>
</dbReference>
<sequence length="412" mass="44707">MKIGVVSQWYPPEPVFVPGSLADELVARGHEVRVLTSFPSYPGGHIYPGWRQRWQDTTTTGALTVRRVPQRASHGRSAAGRMVSYLSFAATSTLAALRYLAHVDALYVYHPPATTFAAAAALRRLRRTPTLLHVQDVWPEAVTASGLAPAGVTGRFLAAGLTSVMRRLYQGASAIAVTAPSMQQLVVERGAAPERVRTVLNWTDESIFRPVPVTAQARAAIGHRGRCTVMFAGNMGRFQHLETAVRAAAAVRDHMDLVLVGSGVDQEQVIRLAGTLGASNVRFLARRPPEQMAELYAAADYQLVCLRDLPALRATIPSKLQAALCCGSPVVAAVAGDAARLVETAGVGLTCPPEDWQALADRFSQVAGWSREQRADLSARALRLYRERMALQVGVDQIEDMLMKMTHEGARR</sequence>
<dbReference type="Proteomes" id="UP000198551">
    <property type="component" value="Unassembled WGS sequence"/>
</dbReference>
<evidence type="ECO:0000313" key="5">
    <source>
        <dbReference type="Proteomes" id="UP000198551"/>
    </source>
</evidence>
<dbReference type="AlphaFoldDB" id="A0A1C4ZD91"/>
<dbReference type="PANTHER" id="PTHR45947">
    <property type="entry name" value="SULFOQUINOVOSYL TRANSFERASE SQD2"/>
    <property type="match status" value="1"/>
</dbReference>
<dbReference type="InterPro" id="IPR028098">
    <property type="entry name" value="Glyco_trans_4-like_N"/>
</dbReference>
<feature type="domain" description="Glycosyltransferase subfamily 4-like N-terminal" evidence="3">
    <location>
        <begin position="20"/>
        <end position="202"/>
    </location>
</feature>
<gene>
    <name evidence="4" type="ORF">GA0070215_11654</name>
</gene>
<reference evidence="5" key="1">
    <citation type="submission" date="2016-06" db="EMBL/GenBank/DDBJ databases">
        <authorList>
            <person name="Varghese N."/>
        </authorList>
    </citation>
    <scope>NUCLEOTIDE SEQUENCE [LARGE SCALE GENOMIC DNA]</scope>
    <source>
        <strain evidence="5">DSM 45555</strain>
    </source>
</reference>
<dbReference type="GO" id="GO:1901137">
    <property type="term" value="P:carbohydrate derivative biosynthetic process"/>
    <property type="evidence" value="ECO:0007669"/>
    <property type="project" value="UniProtKB-ARBA"/>
</dbReference>
<keyword evidence="2 4" id="KW-0808">Transferase</keyword>
<protein>
    <submittedName>
        <fullName evidence="4">Glycosyltransferase involved in cell wall bisynthesis</fullName>
    </submittedName>
</protein>
<dbReference type="GO" id="GO:0016758">
    <property type="term" value="F:hexosyltransferase activity"/>
    <property type="evidence" value="ECO:0007669"/>
    <property type="project" value="TreeGrafter"/>
</dbReference>
<dbReference type="Pfam" id="PF13692">
    <property type="entry name" value="Glyco_trans_1_4"/>
    <property type="match status" value="1"/>
</dbReference>